<sequence>MGLFGKRSSKRSGGEIRGKLTSATETRKVPLPPRNSRGAAEICNSHRGSVVVHGNSSAREGFRVKRTKEDRKEGRKGEREEKKNKKERGTDKVRRRREEREKSSDVVVALLWCLLDRYDWKKRPKLHDLKLRSPGSLSLVVDAGNICLPVVAADDHAMRVGMVTNGEAKGSEREERRFGRID</sequence>
<proteinExistence type="predicted"/>
<reference evidence="2 3" key="2">
    <citation type="journal article" date="2019" name="G3 (Bethesda)">
        <title>Hybrid Assembly of the Genome of the Entomopathogenic Nematode Steinernema carpocapsae Identifies the X-Chromosome.</title>
        <authorList>
            <person name="Serra L."/>
            <person name="Macchietto M."/>
            <person name="Macias-Munoz A."/>
            <person name="McGill C.J."/>
            <person name="Rodriguez I.M."/>
            <person name="Rodriguez B."/>
            <person name="Murad R."/>
            <person name="Mortazavi A."/>
        </authorList>
    </citation>
    <scope>NUCLEOTIDE SEQUENCE [LARGE SCALE GENOMIC DNA]</scope>
    <source>
        <strain evidence="2 3">ALL</strain>
    </source>
</reference>
<organism evidence="2 3">
    <name type="scientific">Steinernema carpocapsae</name>
    <name type="common">Entomopathogenic nematode</name>
    <dbReference type="NCBI Taxonomy" id="34508"/>
    <lineage>
        <taxon>Eukaryota</taxon>
        <taxon>Metazoa</taxon>
        <taxon>Ecdysozoa</taxon>
        <taxon>Nematoda</taxon>
        <taxon>Chromadorea</taxon>
        <taxon>Rhabditida</taxon>
        <taxon>Tylenchina</taxon>
        <taxon>Panagrolaimomorpha</taxon>
        <taxon>Strongyloidoidea</taxon>
        <taxon>Steinernematidae</taxon>
        <taxon>Steinernema</taxon>
    </lineage>
</organism>
<gene>
    <name evidence="2" type="ORF">L596_027603</name>
</gene>
<dbReference type="Proteomes" id="UP000298663">
    <property type="component" value="Unassembled WGS sequence"/>
</dbReference>
<evidence type="ECO:0000313" key="3">
    <source>
        <dbReference type="Proteomes" id="UP000298663"/>
    </source>
</evidence>
<evidence type="ECO:0000256" key="1">
    <source>
        <dbReference type="SAM" id="MobiDB-lite"/>
    </source>
</evidence>
<protein>
    <submittedName>
        <fullName evidence="2">Uncharacterized protein</fullName>
    </submittedName>
</protein>
<evidence type="ECO:0000313" key="2">
    <source>
        <dbReference type="EMBL" id="TKR60345.1"/>
    </source>
</evidence>
<reference evidence="2 3" key="1">
    <citation type="journal article" date="2015" name="Genome Biol.">
        <title>Comparative genomics of Steinernema reveals deeply conserved gene regulatory networks.</title>
        <authorList>
            <person name="Dillman A.R."/>
            <person name="Macchietto M."/>
            <person name="Porter C.F."/>
            <person name="Rogers A."/>
            <person name="Williams B."/>
            <person name="Antoshechkin I."/>
            <person name="Lee M.M."/>
            <person name="Goodwin Z."/>
            <person name="Lu X."/>
            <person name="Lewis E.E."/>
            <person name="Goodrich-Blair H."/>
            <person name="Stock S.P."/>
            <person name="Adams B.J."/>
            <person name="Sternberg P.W."/>
            <person name="Mortazavi A."/>
        </authorList>
    </citation>
    <scope>NUCLEOTIDE SEQUENCE [LARGE SCALE GENOMIC DNA]</scope>
    <source>
        <strain evidence="2 3">ALL</strain>
    </source>
</reference>
<name>A0A4V5ZXM5_STECR</name>
<dbReference type="AlphaFoldDB" id="A0A4V5ZXM5"/>
<accession>A0A4V5ZXM5</accession>
<keyword evidence="3" id="KW-1185">Reference proteome</keyword>
<dbReference type="EMBL" id="AZBU02000011">
    <property type="protein sequence ID" value="TKR60345.1"/>
    <property type="molecule type" value="Genomic_DNA"/>
</dbReference>
<feature type="region of interest" description="Disordered" evidence="1">
    <location>
        <begin position="1"/>
        <end position="100"/>
    </location>
</feature>
<comment type="caution">
    <text evidence="2">The sequence shown here is derived from an EMBL/GenBank/DDBJ whole genome shotgun (WGS) entry which is preliminary data.</text>
</comment>
<feature type="compositionally biased region" description="Basic and acidic residues" evidence="1">
    <location>
        <begin position="60"/>
        <end position="100"/>
    </location>
</feature>